<keyword evidence="1" id="KW-0143">Chaperone</keyword>
<dbReference type="SUPFAM" id="SSF89155">
    <property type="entry name" value="TorD-like"/>
    <property type="match status" value="1"/>
</dbReference>
<dbReference type="PANTHER" id="PTHR34227">
    <property type="entry name" value="CHAPERONE PROTEIN YCDY"/>
    <property type="match status" value="1"/>
</dbReference>
<dbReference type="Proteomes" id="UP001213691">
    <property type="component" value="Unassembled WGS sequence"/>
</dbReference>
<dbReference type="InterPro" id="IPR020945">
    <property type="entry name" value="DMSO/NO3_reduct_chaperone"/>
</dbReference>
<dbReference type="InterPro" id="IPR036411">
    <property type="entry name" value="TorD-like_sf"/>
</dbReference>
<dbReference type="EMBL" id="JAQQPZ010000013">
    <property type="protein sequence ID" value="MDD8060178.1"/>
    <property type="molecule type" value="Genomic_DNA"/>
</dbReference>
<name>A0ABT5TNI8_9GAMM</name>
<comment type="caution">
    <text evidence="2">The sequence shown here is derived from an EMBL/GenBank/DDBJ whole genome shotgun (WGS) entry which is preliminary data.</text>
</comment>
<dbReference type="Pfam" id="PF02613">
    <property type="entry name" value="Nitrate_red_del"/>
    <property type="match status" value="1"/>
</dbReference>
<evidence type="ECO:0000256" key="1">
    <source>
        <dbReference type="ARBA" id="ARBA00023186"/>
    </source>
</evidence>
<evidence type="ECO:0000313" key="3">
    <source>
        <dbReference type="Proteomes" id="UP001213691"/>
    </source>
</evidence>
<dbReference type="RefSeq" id="WP_238106286.1">
    <property type="nucleotide sequence ID" value="NZ_JAQQPZ010000013.1"/>
</dbReference>
<sequence length="218" mass="25053">MNIEKLQDLQAIANVLHAVFSVYPESDLVNTFKIQGIVENWPIQKASDTSPNALALLQRFLDQWSDDEEAIIKLKLDYGMLFYGPGTPVAAPWGSAYTSSSQLLNDASTMDLKQFYVSHNINIDMKANEPVDHIGLILAVLSFLLKKLIEEPQNAYYQSIIKQLLEQHLLPWAYRCLELAYSHAETDYFKAFSILTREYFLHLEIVFELQTKQMAIYR</sequence>
<dbReference type="InterPro" id="IPR050289">
    <property type="entry name" value="TorD/DmsD_chaperones"/>
</dbReference>
<dbReference type="PANTHER" id="PTHR34227:SF13">
    <property type="entry name" value="TAT PROOFREADING CHAPERONE DMSD-RELATED"/>
    <property type="match status" value="1"/>
</dbReference>
<organism evidence="2 3">
    <name type="scientific">Shewanella metallivivens</name>
    <dbReference type="NCBI Taxonomy" id="2872342"/>
    <lineage>
        <taxon>Bacteria</taxon>
        <taxon>Pseudomonadati</taxon>
        <taxon>Pseudomonadota</taxon>
        <taxon>Gammaproteobacteria</taxon>
        <taxon>Alteromonadales</taxon>
        <taxon>Shewanellaceae</taxon>
        <taxon>Shewanella</taxon>
    </lineage>
</organism>
<keyword evidence="3" id="KW-1185">Reference proteome</keyword>
<gene>
    <name evidence="2" type="ORF">PQR79_13890</name>
</gene>
<evidence type="ECO:0000313" key="2">
    <source>
        <dbReference type="EMBL" id="MDD8060178.1"/>
    </source>
</evidence>
<accession>A0ABT5TNI8</accession>
<protein>
    <submittedName>
        <fullName evidence="2">Molecular chaperone TorD family protein</fullName>
    </submittedName>
</protein>
<proteinExistence type="predicted"/>
<reference evidence="2 3" key="1">
    <citation type="submission" date="2023-02" db="EMBL/GenBank/DDBJ databases">
        <title>Genome sequence of Shewanella metallivivens ER-Te-42B-Light, sp. nov., enriched from sulfide tube worms (Riftia pachyptila) isolated from Explorer Ridge in the Pacific Ocean.</title>
        <authorList>
            <person name="Maltman C."/>
            <person name="Kuzyk S.B."/>
            <person name="Kyndt J.A."/>
            <person name="Yurkov V."/>
        </authorList>
    </citation>
    <scope>NUCLEOTIDE SEQUENCE [LARGE SCALE GENOMIC DNA]</scope>
    <source>
        <strain evidence="2 3">ER-Te-42B-Light</strain>
    </source>
</reference>
<dbReference type="Gene3D" id="1.10.3480.10">
    <property type="entry name" value="TorD-like"/>
    <property type="match status" value="1"/>
</dbReference>